<dbReference type="InterPro" id="IPR036167">
    <property type="entry name" value="tRNA_intron_Endo_cat-like_sf"/>
</dbReference>
<dbReference type="InterPro" id="IPR016690">
    <property type="entry name" value="TSEN34"/>
</dbReference>
<dbReference type="Pfam" id="PF26577">
    <property type="entry name" value="TSEN34_N"/>
    <property type="match status" value="1"/>
</dbReference>
<dbReference type="GeneID" id="23566193"/>
<dbReference type="InterPro" id="IPR059049">
    <property type="entry name" value="TSEN34_N"/>
</dbReference>
<evidence type="ECO:0000256" key="4">
    <source>
        <dbReference type="PIRNR" id="PIRNR017250"/>
    </source>
</evidence>
<dbReference type="InterPro" id="IPR011856">
    <property type="entry name" value="tRNA_endonuc-like_dom_sf"/>
</dbReference>
<reference evidence="8 9" key="1">
    <citation type="journal article" date="2006" name="Nature">
        <title>Insights from the genome of the biotrophic fungal plant pathogen Ustilago maydis.</title>
        <authorList>
            <person name="Kamper J."/>
            <person name="Kahmann R."/>
            <person name="Bolker M."/>
            <person name="Ma L.J."/>
            <person name="Brefort T."/>
            <person name="Saville B.J."/>
            <person name="Banuett F."/>
            <person name="Kronstad J.W."/>
            <person name="Gold S.E."/>
            <person name="Muller O."/>
            <person name="Perlin M.H."/>
            <person name="Wosten H.A."/>
            <person name="de Vries R."/>
            <person name="Ruiz-Herrera J."/>
            <person name="Reynaga-Pena C.G."/>
            <person name="Snetselaar K."/>
            <person name="McCann M."/>
            <person name="Perez-Martin J."/>
            <person name="Feldbrugge M."/>
            <person name="Basse C.W."/>
            <person name="Steinberg G."/>
            <person name="Ibeas J.I."/>
            <person name="Holloman W."/>
            <person name="Guzman P."/>
            <person name="Farman M."/>
            <person name="Stajich J.E."/>
            <person name="Sentandreu R."/>
            <person name="Gonzalez-Prieto J.M."/>
            <person name="Kennell J.C."/>
            <person name="Molina L."/>
            <person name="Schirawski J."/>
            <person name="Mendoza-Mendoza A."/>
            <person name="Greilinger D."/>
            <person name="Munch K."/>
            <person name="Rossel N."/>
            <person name="Scherer M."/>
            <person name="Vranes M."/>
            <person name="Ladendorf O."/>
            <person name="Vincon V."/>
            <person name="Fuchs U."/>
            <person name="Sandrock B."/>
            <person name="Meng S."/>
            <person name="Ho E.C."/>
            <person name="Cahill M.J."/>
            <person name="Boyce K.J."/>
            <person name="Klose J."/>
            <person name="Klosterman S.J."/>
            <person name="Deelstra H.J."/>
            <person name="Ortiz-Castellanos L."/>
            <person name="Li W."/>
            <person name="Sanchez-Alonso P."/>
            <person name="Schreier P.H."/>
            <person name="Hauser-Hahn I."/>
            <person name="Vaupel M."/>
            <person name="Koopmann E."/>
            <person name="Friedrich G."/>
            <person name="Voss H."/>
            <person name="Schluter T."/>
            <person name="Margolis J."/>
            <person name="Platt D."/>
            <person name="Swimmer C."/>
            <person name="Gnirke A."/>
            <person name="Chen F."/>
            <person name="Vysotskaia V."/>
            <person name="Mannhaupt G."/>
            <person name="Guldener U."/>
            <person name="Munsterkotter M."/>
            <person name="Haase D."/>
            <person name="Oesterheld M."/>
            <person name="Mewes H.W."/>
            <person name="Mauceli E.W."/>
            <person name="DeCaprio D."/>
            <person name="Wade C.M."/>
            <person name="Butler J."/>
            <person name="Young S."/>
            <person name="Jaffe D.B."/>
            <person name="Calvo S."/>
            <person name="Nusbaum C."/>
            <person name="Galagan J."/>
            <person name="Birren B.W."/>
        </authorList>
    </citation>
    <scope>NUCLEOTIDE SEQUENCE [LARGE SCALE GENOMIC DNA]</scope>
    <source>
        <strain evidence="9">DSM 14603 / FGSC 9021 / UM521</strain>
    </source>
</reference>
<dbReference type="FunCoup" id="A0A0D1E8E1">
    <property type="interactions" value="39"/>
</dbReference>
<dbReference type="OrthoDB" id="48041at2759"/>
<accession>A0A0D1E8E1</accession>
<dbReference type="GO" id="GO:0000379">
    <property type="term" value="P:tRNA-type intron splice site recognition and cleavage"/>
    <property type="evidence" value="ECO:0000318"/>
    <property type="project" value="GO_Central"/>
</dbReference>
<evidence type="ECO:0000256" key="2">
    <source>
        <dbReference type="ARBA" id="ARBA00022694"/>
    </source>
</evidence>
<feature type="active site" evidence="5">
    <location>
        <position position="244"/>
    </location>
</feature>
<dbReference type="PANTHER" id="PTHR13070:SF0">
    <property type="entry name" value="TRNA-SPLICING ENDONUCLEASE SUBUNIT SEN34"/>
    <property type="match status" value="1"/>
</dbReference>
<evidence type="ECO:0000259" key="6">
    <source>
        <dbReference type="Pfam" id="PF01974"/>
    </source>
</evidence>
<evidence type="ECO:0000256" key="1">
    <source>
        <dbReference type="ARBA" id="ARBA00008078"/>
    </source>
</evidence>
<feature type="active site" evidence="5">
    <location>
        <position position="283"/>
    </location>
</feature>
<dbReference type="KEGG" id="uma:UMAG_10124"/>
<comment type="similarity">
    <text evidence="1 4">Belongs to the tRNA-intron endonuclease family.</text>
</comment>
<dbReference type="GO" id="GO:0000213">
    <property type="term" value="F:tRNA-intron lyase activity"/>
    <property type="evidence" value="ECO:0000318"/>
    <property type="project" value="GO_Central"/>
</dbReference>
<keyword evidence="9" id="KW-1185">Reference proteome</keyword>
<comment type="function">
    <text evidence="4">Constitutes one of the two catalytic subunit of the tRNA-splicing endonuclease complex, a complex responsible for identification and cleavage of the splice sites in pre-tRNA. It cleaves pre-tRNA at the 5'- and 3'-splice sites to release the intron. The products are an intron and two tRNA half-molecules bearing 2',3'-cyclic phosphate and 5'-OH termini. There are no conserved sequences at the splice sites, but the intron is invariably located at the same site in the gene, placing the splice sites an invariant distance from the constant structural features of the tRNA body.</text>
</comment>
<feature type="domain" description="tRNA intron endonuclease catalytic" evidence="6">
    <location>
        <begin position="217"/>
        <end position="294"/>
    </location>
</feature>
<dbReference type="PANTHER" id="PTHR13070">
    <property type="entry name" value="TRNA-SPLICING ENDONUCLEASE SUBUNIT SEN34-RELATED"/>
    <property type="match status" value="1"/>
</dbReference>
<sequence length="363" mass="40912">MSSLEEMSMSATAAAERTVASLTERYSGRVQIHLHASSSLPSRLVSWSGDDTWDDLPVALVWTVDSLRLLRSYGVIGSFTGTLAQFAQQNVFLGLPVQLMAEEVVFLVRRACAVVIDESESYRASSAQERNEVDAKVQEDRASQQLGAWYERQQLRAQHSSHPIEQEPQWQELQNQPWHYTIPSRSTFPWYTPTAYTKLSKLQRVFAFPRSRHEMERCALFDHMLTNGMWCMNGLRFGGSLAVYPGDPLRYHSHYTAQLIGQNNCISIMSLVANGRLGTSVKKTHLLCCVDETDRTLDDELRTRDLHPSHIPTPLQCILQGNFDTAQRAENDPTSAVEQDPDAKPSTFAHFNVFSLAWAGFGT</sequence>
<evidence type="ECO:0000313" key="8">
    <source>
        <dbReference type="EMBL" id="KIS72064.1"/>
    </source>
</evidence>
<proteinExistence type="inferred from homology"/>
<evidence type="ECO:0000313" key="9">
    <source>
        <dbReference type="Proteomes" id="UP000000561"/>
    </source>
</evidence>
<dbReference type="InParanoid" id="A0A0D1E8E1"/>
<keyword evidence="2 4" id="KW-0819">tRNA processing</keyword>
<dbReference type="Proteomes" id="UP000000561">
    <property type="component" value="Chromosome 1"/>
</dbReference>
<keyword evidence="3 4" id="KW-0456">Lyase</keyword>
<dbReference type="InterPro" id="IPR006677">
    <property type="entry name" value="tRNA_intron_Endonuc_cat-like"/>
</dbReference>
<dbReference type="GO" id="GO:0003676">
    <property type="term" value="F:nucleic acid binding"/>
    <property type="evidence" value="ECO:0007669"/>
    <property type="project" value="InterPro"/>
</dbReference>
<gene>
    <name evidence="8" type="ORF">UMAG_10124</name>
</gene>
<protein>
    <recommendedName>
        <fullName evidence="4">tRNA-splicing endonuclease subunit Sen34</fullName>
        <ecNumber evidence="4">4.6.1.16</ecNumber>
    </recommendedName>
</protein>
<feature type="domain" description="TSEN34 N-terminal" evidence="7">
    <location>
        <begin position="59"/>
        <end position="118"/>
    </location>
</feature>
<dbReference type="VEuPathDB" id="FungiDB:UMAG_10124"/>
<evidence type="ECO:0000259" key="7">
    <source>
        <dbReference type="Pfam" id="PF26577"/>
    </source>
</evidence>
<dbReference type="SUPFAM" id="SSF53032">
    <property type="entry name" value="tRNA-intron endonuclease catalytic domain-like"/>
    <property type="match status" value="1"/>
</dbReference>
<dbReference type="CDD" id="cd22363">
    <property type="entry name" value="tRNA-intron_lyase_C"/>
    <property type="match status" value="1"/>
</dbReference>
<feature type="active site" evidence="5">
    <location>
        <position position="252"/>
    </location>
</feature>
<dbReference type="EMBL" id="CM003140">
    <property type="protein sequence ID" value="KIS72064.1"/>
    <property type="molecule type" value="Genomic_DNA"/>
</dbReference>
<dbReference type="STRING" id="237631.A0A0D1E8E1"/>
<name>A0A0D1E8E1_MYCMD</name>
<dbReference type="PIRSF" id="PIRSF017250">
    <property type="entry name" value="tRNA_splic_SEN34"/>
    <property type="match status" value="1"/>
</dbReference>
<evidence type="ECO:0000256" key="3">
    <source>
        <dbReference type="ARBA" id="ARBA00023239"/>
    </source>
</evidence>
<dbReference type="AlphaFoldDB" id="A0A0D1E8E1"/>
<dbReference type="GO" id="GO:0000214">
    <property type="term" value="C:tRNA-intron endonuclease complex"/>
    <property type="evidence" value="ECO:0007669"/>
    <property type="project" value="UniProtKB-UniRule"/>
</dbReference>
<organism evidence="8 9">
    <name type="scientific">Mycosarcoma maydis</name>
    <name type="common">Corn smut fungus</name>
    <name type="synonym">Ustilago maydis</name>
    <dbReference type="NCBI Taxonomy" id="5270"/>
    <lineage>
        <taxon>Eukaryota</taxon>
        <taxon>Fungi</taxon>
        <taxon>Dikarya</taxon>
        <taxon>Basidiomycota</taxon>
        <taxon>Ustilaginomycotina</taxon>
        <taxon>Ustilaginomycetes</taxon>
        <taxon>Ustilaginales</taxon>
        <taxon>Ustilaginaceae</taxon>
        <taxon>Mycosarcoma</taxon>
    </lineage>
</organism>
<dbReference type="EC" id="4.6.1.16" evidence="4"/>
<dbReference type="RefSeq" id="XP_011386680.1">
    <property type="nucleotide sequence ID" value="XM_011388378.1"/>
</dbReference>
<evidence type="ECO:0000256" key="5">
    <source>
        <dbReference type="PIRSR" id="PIRSR017250-50"/>
    </source>
</evidence>
<dbReference type="Pfam" id="PF01974">
    <property type="entry name" value="tRNA_int_endo"/>
    <property type="match status" value="1"/>
</dbReference>
<dbReference type="Gene3D" id="3.40.1350.10">
    <property type="match status" value="1"/>
</dbReference>